<dbReference type="GeneID" id="94216510"/>
<evidence type="ECO:0000313" key="2">
    <source>
        <dbReference type="EnsemblProtists" id="Phyra75842"/>
    </source>
</evidence>
<dbReference type="InParanoid" id="H3GIF8"/>
<reference evidence="2" key="2">
    <citation type="submission" date="2015-06" db="UniProtKB">
        <authorList>
            <consortium name="EnsemblProtists"/>
        </authorList>
    </citation>
    <scope>IDENTIFICATION</scope>
    <source>
        <strain evidence="2">Pr102</strain>
    </source>
</reference>
<dbReference type="RefSeq" id="XP_067742176.1">
    <property type="nucleotide sequence ID" value="XM_067880783.1"/>
</dbReference>
<dbReference type="EnsemblProtists" id="Phyra75842">
    <property type="protein sequence ID" value="Phyra75842"/>
    <property type="gene ID" value="Phyra75842"/>
</dbReference>
<reference evidence="3" key="1">
    <citation type="journal article" date="2006" name="Science">
        <title>Phytophthora genome sequences uncover evolutionary origins and mechanisms of pathogenesis.</title>
        <authorList>
            <person name="Tyler B.M."/>
            <person name="Tripathy S."/>
            <person name="Zhang X."/>
            <person name="Dehal P."/>
            <person name="Jiang R.H."/>
            <person name="Aerts A."/>
            <person name="Arredondo F.D."/>
            <person name="Baxter L."/>
            <person name="Bensasson D."/>
            <person name="Beynon J.L."/>
            <person name="Chapman J."/>
            <person name="Damasceno C.M."/>
            <person name="Dorrance A.E."/>
            <person name="Dou D."/>
            <person name="Dickerman A.W."/>
            <person name="Dubchak I.L."/>
            <person name="Garbelotto M."/>
            <person name="Gijzen M."/>
            <person name="Gordon S.G."/>
            <person name="Govers F."/>
            <person name="Grunwald N.J."/>
            <person name="Huang W."/>
            <person name="Ivors K.L."/>
            <person name="Jones R.W."/>
            <person name="Kamoun S."/>
            <person name="Krampis K."/>
            <person name="Lamour K.H."/>
            <person name="Lee M.K."/>
            <person name="McDonald W.H."/>
            <person name="Medina M."/>
            <person name="Meijer H.J."/>
            <person name="Nordberg E.K."/>
            <person name="Maclean D.J."/>
            <person name="Ospina-Giraldo M.D."/>
            <person name="Morris P.F."/>
            <person name="Phuntumart V."/>
            <person name="Putnam N.H."/>
            <person name="Rash S."/>
            <person name="Rose J.K."/>
            <person name="Sakihama Y."/>
            <person name="Salamov A.A."/>
            <person name="Savidor A."/>
            <person name="Scheuring C.F."/>
            <person name="Smith B.M."/>
            <person name="Sobral B.W."/>
            <person name="Terry A."/>
            <person name="Torto-Alalibo T.A."/>
            <person name="Win J."/>
            <person name="Xu Z."/>
            <person name="Zhang H."/>
            <person name="Grigoriev I.V."/>
            <person name="Rokhsar D.S."/>
            <person name="Boore J.L."/>
        </authorList>
    </citation>
    <scope>NUCLEOTIDE SEQUENCE [LARGE SCALE GENOMIC DNA]</scope>
    <source>
        <strain evidence="3">Pr102</strain>
    </source>
</reference>
<dbReference type="HOGENOM" id="CLU_118337_0_0_1"/>
<dbReference type="VEuPathDB" id="FungiDB:KRP23_10346"/>
<evidence type="ECO:0000313" key="3">
    <source>
        <dbReference type="Proteomes" id="UP000005238"/>
    </source>
</evidence>
<accession>H3GIF8</accession>
<feature type="compositionally biased region" description="Polar residues" evidence="1">
    <location>
        <begin position="69"/>
        <end position="80"/>
    </location>
</feature>
<sequence length="144" mass="15460">MSDVVVPSFFPTPTEIAGGLRWVKQHPVVATAAAAAATAVSVLTYLKAAAEDEKFAVLSPRKETETDDLCSSTESDASTPTRDRVLSPRNLSFGELDAEAEATETDVSMDNGELEAALNQADGDTVSPQWGWYVSTTPPEEYYQ</sequence>
<dbReference type="OrthoDB" id="195658at2759"/>
<dbReference type="Proteomes" id="UP000005238">
    <property type="component" value="Unassembled WGS sequence"/>
</dbReference>
<proteinExistence type="predicted"/>
<evidence type="ECO:0000256" key="1">
    <source>
        <dbReference type="SAM" id="MobiDB-lite"/>
    </source>
</evidence>
<feature type="region of interest" description="Disordered" evidence="1">
    <location>
        <begin position="121"/>
        <end position="144"/>
    </location>
</feature>
<dbReference type="VEuPathDB" id="FungiDB:KRP23_383"/>
<name>H3GIF8_PHYRM</name>
<dbReference type="OMA" id="ICYGRCE"/>
<organism evidence="2 3">
    <name type="scientific">Phytophthora ramorum</name>
    <name type="common">Sudden oak death agent</name>
    <dbReference type="NCBI Taxonomy" id="164328"/>
    <lineage>
        <taxon>Eukaryota</taxon>
        <taxon>Sar</taxon>
        <taxon>Stramenopiles</taxon>
        <taxon>Oomycota</taxon>
        <taxon>Peronosporomycetes</taxon>
        <taxon>Peronosporales</taxon>
        <taxon>Peronosporaceae</taxon>
        <taxon>Phytophthora</taxon>
    </lineage>
</organism>
<dbReference type="EMBL" id="DS566011">
    <property type="status" value="NOT_ANNOTATED_CDS"/>
    <property type="molecule type" value="Genomic_DNA"/>
</dbReference>
<feature type="region of interest" description="Disordered" evidence="1">
    <location>
        <begin position="58"/>
        <end position="95"/>
    </location>
</feature>
<dbReference type="VEuPathDB" id="FungiDB:KRP22_6717"/>
<protein>
    <submittedName>
        <fullName evidence="2">Uncharacterized protein</fullName>
    </submittedName>
</protein>
<dbReference type="eggNOG" id="ENOG502SAG9">
    <property type="taxonomic scope" value="Eukaryota"/>
</dbReference>
<dbReference type="GeneID" id="94224537"/>
<dbReference type="RefSeq" id="XP_067750940.1">
    <property type="nucleotide sequence ID" value="XM_067888513.1"/>
</dbReference>
<dbReference type="AlphaFoldDB" id="H3GIF8"/>
<keyword evidence="3" id="KW-1185">Reference proteome</keyword>